<keyword evidence="2" id="KW-1185">Reference proteome</keyword>
<name>A0ABU7D3T6_9TELE</name>
<accession>A0ABU7D3T6</accession>
<feature type="non-terminal residue" evidence="1">
    <location>
        <position position="103"/>
    </location>
</feature>
<dbReference type="Proteomes" id="UP001352852">
    <property type="component" value="Unassembled WGS sequence"/>
</dbReference>
<evidence type="ECO:0000313" key="1">
    <source>
        <dbReference type="EMBL" id="MED6269591.1"/>
    </source>
</evidence>
<reference evidence="1 2" key="1">
    <citation type="submission" date="2021-06" db="EMBL/GenBank/DDBJ databases">
        <authorList>
            <person name="Palmer J.M."/>
        </authorList>
    </citation>
    <scope>NUCLEOTIDE SEQUENCE [LARGE SCALE GENOMIC DNA]</scope>
    <source>
        <strain evidence="1 2">CL_MEX2019</strain>
        <tissue evidence="1">Muscle</tissue>
    </source>
</reference>
<gene>
    <name evidence="1" type="ORF">CHARACLAT_001022</name>
</gene>
<comment type="caution">
    <text evidence="1">The sequence shown here is derived from an EMBL/GenBank/DDBJ whole genome shotgun (WGS) entry which is preliminary data.</text>
</comment>
<sequence length="103" mass="11347">MVTVDSSVQLLNTEQTAVTSRDAEVRFSTSENLFSSFPSGFCVKSLDFFRRVGAEMLIKATSFERRARECVSLAASQQSGAVIQYSPVSALQFFCCVSQNVFP</sequence>
<organism evidence="1 2">
    <name type="scientific">Characodon lateralis</name>
    <dbReference type="NCBI Taxonomy" id="208331"/>
    <lineage>
        <taxon>Eukaryota</taxon>
        <taxon>Metazoa</taxon>
        <taxon>Chordata</taxon>
        <taxon>Craniata</taxon>
        <taxon>Vertebrata</taxon>
        <taxon>Euteleostomi</taxon>
        <taxon>Actinopterygii</taxon>
        <taxon>Neopterygii</taxon>
        <taxon>Teleostei</taxon>
        <taxon>Neoteleostei</taxon>
        <taxon>Acanthomorphata</taxon>
        <taxon>Ovalentaria</taxon>
        <taxon>Atherinomorphae</taxon>
        <taxon>Cyprinodontiformes</taxon>
        <taxon>Goodeidae</taxon>
        <taxon>Characodon</taxon>
    </lineage>
</organism>
<protein>
    <submittedName>
        <fullName evidence="1">Uncharacterized protein</fullName>
    </submittedName>
</protein>
<dbReference type="EMBL" id="JAHUTJ010016430">
    <property type="protein sequence ID" value="MED6269591.1"/>
    <property type="molecule type" value="Genomic_DNA"/>
</dbReference>
<evidence type="ECO:0000313" key="2">
    <source>
        <dbReference type="Proteomes" id="UP001352852"/>
    </source>
</evidence>
<proteinExistence type="predicted"/>